<protein>
    <submittedName>
        <fullName evidence="2">Uncharacterized protein</fullName>
    </submittedName>
</protein>
<gene>
    <name evidence="2" type="ORF">EZS28_032004</name>
</gene>
<dbReference type="EMBL" id="SNRW01013577">
    <property type="protein sequence ID" value="KAA6372470.1"/>
    <property type="molecule type" value="Genomic_DNA"/>
</dbReference>
<dbReference type="Proteomes" id="UP000324800">
    <property type="component" value="Unassembled WGS sequence"/>
</dbReference>
<evidence type="ECO:0000313" key="2">
    <source>
        <dbReference type="EMBL" id="KAA6372470.1"/>
    </source>
</evidence>
<dbReference type="AlphaFoldDB" id="A0A5J4UQU2"/>
<reference evidence="2 3" key="1">
    <citation type="submission" date="2019-03" db="EMBL/GenBank/DDBJ databases">
        <title>Single cell metagenomics reveals metabolic interactions within the superorganism composed of flagellate Streblomastix strix and complex community of Bacteroidetes bacteria on its surface.</title>
        <authorList>
            <person name="Treitli S.C."/>
            <person name="Kolisko M."/>
            <person name="Husnik F."/>
            <person name="Keeling P."/>
            <person name="Hampl V."/>
        </authorList>
    </citation>
    <scope>NUCLEOTIDE SEQUENCE [LARGE SCALE GENOMIC DNA]</scope>
    <source>
        <strain evidence="2">ST1C</strain>
    </source>
</reference>
<evidence type="ECO:0000313" key="3">
    <source>
        <dbReference type="Proteomes" id="UP000324800"/>
    </source>
</evidence>
<evidence type="ECO:0000256" key="1">
    <source>
        <dbReference type="SAM" id="MobiDB-lite"/>
    </source>
</evidence>
<sequence>MPKENSNFRKVSARKKGPFRTAPQERIEELLQGQIAEVDSWDIADKLGKLTENTLSNLVRKVMNQLKRGGILNIHSNTIAEICHASEAIVSRISHEDERKTDEKKKTQKLDEAQENAILAYAILEWIDGKALQMAEIPSIVKELFDIEVSRMWPRYFASRHKEEISIVKCEPGEYGRMRVEETDIRKYLDDLDEHVEGVPACLVLNADECGVWNFGDAENKLFIVPFSMRDSTKKYGIDRSET</sequence>
<organism evidence="2 3">
    <name type="scientific">Streblomastix strix</name>
    <dbReference type="NCBI Taxonomy" id="222440"/>
    <lineage>
        <taxon>Eukaryota</taxon>
        <taxon>Metamonada</taxon>
        <taxon>Preaxostyla</taxon>
        <taxon>Oxymonadida</taxon>
        <taxon>Streblomastigidae</taxon>
        <taxon>Streblomastix</taxon>
    </lineage>
</organism>
<comment type="caution">
    <text evidence="2">The sequence shown here is derived from an EMBL/GenBank/DDBJ whole genome shotgun (WGS) entry which is preliminary data.</text>
</comment>
<proteinExistence type="predicted"/>
<name>A0A5J4UQU2_9EUKA</name>
<accession>A0A5J4UQU2</accession>
<feature type="region of interest" description="Disordered" evidence="1">
    <location>
        <begin position="1"/>
        <end position="21"/>
    </location>
</feature>